<name>A0A554RP41_9ACTN</name>
<dbReference type="InterPro" id="IPR036390">
    <property type="entry name" value="WH_DNA-bd_sf"/>
</dbReference>
<dbReference type="Pfam" id="PF12802">
    <property type="entry name" value="MarR_2"/>
    <property type="match status" value="1"/>
</dbReference>
<reference evidence="2 3" key="1">
    <citation type="submission" date="2019-07" db="EMBL/GenBank/DDBJ databases">
        <authorList>
            <person name="Zhao L.H."/>
        </authorList>
    </citation>
    <scope>NUCLEOTIDE SEQUENCE [LARGE SCALE GENOMIC DNA]</scope>
    <source>
        <strain evidence="2 3">Co35</strain>
    </source>
</reference>
<dbReference type="Proteomes" id="UP000316988">
    <property type="component" value="Unassembled WGS sequence"/>
</dbReference>
<keyword evidence="3" id="KW-1185">Reference proteome</keyword>
<gene>
    <name evidence="2" type="ORF">FNM00_16315</name>
</gene>
<dbReference type="PROSITE" id="PS50995">
    <property type="entry name" value="HTH_MARR_2"/>
    <property type="match status" value="1"/>
</dbReference>
<dbReference type="SUPFAM" id="SSF46785">
    <property type="entry name" value="Winged helix' DNA-binding domain"/>
    <property type="match status" value="1"/>
</dbReference>
<dbReference type="PANTHER" id="PTHR33164:SF104">
    <property type="entry name" value="TRANSCRIPTIONAL REGULATORY PROTEIN"/>
    <property type="match status" value="1"/>
</dbReference>
<comment type="caution">
    <text evidence="2">The sequence shown here is derived from an EMBL/GenBank/DDBJ whole genome shotgun (WGS) entry which is preliminary data.</text>
</comment>
<evidence type="ECO:0000259" key="1">
    <source>
        <dbReference type="PROSITE" id="PS50995"/>
    </source>
</evidence>
<dbReference type="InterPro" id="IPR039422">
    <property type="entry name" value="MarR/SlyA-like"/>
</dbReference>
<accession>A0A554RP41</accession>
<dbReference type="RefSeq" id="WP_143914605.1">
    <property type="nucleotide sequence ID" value="NZ_VLNT01000020.1"/>
</dbReference>
<evidence type="ECO:0000313" key="2">
    <source>
        <dbReference type="EMBL" id="TSD55824.1"/>
    </source>
</evidence>
<organism evidence="2 3">
    <name type="scientific">Aeromicrobium piscarium</name>
    <dbReference type="NCBI Taxonomy" id="2590901"/>
    <lineage>
        <taxon>Bacteria</taxon>
        <taxon>Bacillati</taxon>
        <taxon>Actinomycetota</taxon>
        <taxon>Actinomycetes</taxon>
        <taxon>Propionibacteriales</taxon>
        <taxon>Nocardioidaceae</taxon>
        <taxon>Aeromicrobium</taxon>
    </lineage>
</organism>
<dbReference type="PRINTS" id="PR00598">
    <property type="entry name" value="HTHMARR"/>
</dbReference>
<dbReference type="OrthoDB" id="3237509at2"/>
<dbReference type="GO" id="GO:0003700">
    <property type="term" value="F:DNA-binding transcription factor activity"/>
    <property type="evidence" value="ECO:0007669"/>
    <property type="project" value="InterPro"/>
</dbReference>
<dbReference type="SMART" id="SM00347">
    <property type="entry name" value="HTH_MARR"/>
    <property type="match status" value="1"/>
</dbReference>
<feature type="domain" description="HTH marR-type" evidence="1">
    <location>
        <begin position="31"/>
        <end position="166"/>
    </location>
</feature>
<dbReference type="GO" id="GO:0006950">
    <property type="term" value="P:response to stress"/>
    <property type="evidence" value="ECO:0007669"/>
    <property type="project" value="TreeGrafter"/>
</dbReference>
<dbReference type="InterPro" id="IPR036388">
    <property type="entry name" value="WH-like_DNA-bd_sf"/>
</dbReference>
<proteinExistence type="predicted"/>
<sequence>MATSRPRRSSDLVDLIIDQWSREIPDLDVGSIGVLGRLHRCDLRYQALVSEILAEFNLTTASFDVLASLRRSGPDYRRTAGQLAEIGLVSSGGITQRIDRLVDAGLVERSKEPHDRRIVYIQLTAEGKDLIDTVLQRHFDEQNTLLAGLNRAEQRQLAQLLSRLEVSLEMAERRRDEPNLDAG</sequence>
<evidence type="ECO:0000313" key="3">
    <source>
        <dbReference type="Proteomes" id="UP000316988"/>
    </source>
</evidence>
<dbReference type="PANTHER" id="PTHR33164">
    <property type="entry name" value="TRANSCRIPTIONAL REGULATOR, MARR FAMILY"/>
    <property type="match status" value="1"/>
</dbReference>
<dbReference type="InterPro" id="IPR000835">
    <property type="entry name" value="HTH_MarR-typ"/>
</dbReference>
<dbReference type="Gene3D" id="1.10.10.10">
    <property type="entry name" value="Winged helix-like DNA-binding domain superfamily/Winged helix DNA-binding domain"/>
    <property type="match status" value="1"/>
</dbReference>
<dbReference type="EMBL" id="VLNT01000020">
    <property type="protein sequence ID" value="TSD55824.1"/>
    <property type="molecule type" value="Genomic_DNA"/>
</dbReference>
<dbReference type="AlphaFoldDB" id="A0A554RP41"/>
<protein>
    <submittedName>
        <fullName evidence="2">MarR family transcriptional regulator</fullName>
    </submittedName>
</protein>